<protein>
    <recommendedName>
        <fullName evidence="3">YqjK-like family protein</fullName>
    </recommendedName>
</protein>
<gene>
    <name evidence="1" type="ORF">GZ085_05940</name>
</gene>
<evidence type="ECO:0000313" key="1">
    <source>
        <dbReference type="EMBL" id="NDP47925.1"/>
    </source>
</evidence>
<accession>A0A7C9NTS7</accession>
<dbReference type="InterPro" id="IPR025612">
    <property type="entry name" value="YqjK"/>
</dbReference>
<name>A0A7C9NTS7_9PROT</name>
<organism evidence="1 2">
    <name type="scientific">Sulfuriferula multivorans</name>
    <dbReference type="NCBI Taxonomy" id="1559896"/>
    <lineage>
        <taxon>Bacteria</taxon>
        <taxon>Pseudomonadati</taxon>
        <taxon>Pseudomonadota</taxon>
        <taxon>Betaproteobacteria</taxon>
        <taxon>Nitrosomonadales</taxon>
        <taxon>Sulfuricellaceae</taxon>
        <taxon>Sulfuriferula</taxon>
    </lineage>
</organism>
<dbReference type="Pfam" id="PF13997">
    <property type="entry name" value="YqjK"/>
    <property type="match status" value="1"/>
</dbReference>
<sequence>MSSKLTQLVERRQQLVAQASAQRTTLAYTLEPWRARLSLVDRGVAVLGYVRRHPILMVGASLLLAALRPRRVGKWLQHGLIAWQLGRRLRRH</sequence>
<evidence type="ECO:0008006" key="3">
    <source>
        <dbReference type="Google" id="ProtNLM"/>
    </source>
</evidence>
<evidence type="ECO:0000313" key="2">
    <source>
        <dbReference type="Proteomes" id="UP000483432"/>
    </source>
</evidence>
<dbReference type="Proteomes" id="UP000483432">
    <property type="component" value="Unassembled WGS sequence"/>
</dbReference>
<dbReference type="AlphaFoldDB" id="A0A7C9NTS7"/>
<proteinExistence type="predicted"/>
<reference evidence="1 2" key="1">
    <citation type="submission" date="2019-09" db="EMBL/GenBank/DDBJ databases">
        <title>H2 Metabolism Revealed by Metagenomic Analysis in Subglacial Sediment of East Antarctica.</title>
        <authorList>
            <person name="Yang Z."/>
            <person name="Zhang Y."/>
            <person name="Lv Y."/>
            <person name="Yan W."/>
            <person name="Xiao X."/>
            <person name="Sun B."/>
            <person name="Ma H."/>
        </authorList>
    </citation>
    <scope>NUCLEOTIDE SEQUENCE [LARGE SCALE GENOMIC DNA]</scope>
    <source>
        <strain evidence="1">Bin2_2</strain>
    </source>
</reference>
<comment type="caution">
    <text evidence="1">The sequence shown here is derived from an EMBL/GenBank/DDBJ whole genome shotgun (WGS) entry which is preliminary data.</text>
</comment>
<dbReference type="EMBL" id="JAAFGW010000066">
    <property type="protein sequence ID" value="NDP47925.1"/>
    <property type="molecule type" value="Genomic_DNA"/>
</dbReference>